<dbReference type="InterPro" id="IPR022407">
    <property type="entry name" value="OxRdtase_Mopterin_BS"/>
</dbReference>
<dbReference type="Gene3D" id="2.60.40.650">
    <property type="match status" value="1"/>
</dbReference>
<evidence type="ECO:0000256" key="6">
    <source>
        <dbReference type="ARBA" id="ARBA00012672"/>
    </source>
</evidence>
<dbReference type="Pfam" id="PF00175">
    <property type="entry name" value="NAD_binding_1"/>
    <property type="match status" value="1"/>
</dbReference>
<protein>
    <recommendedName>
        <fullName evidence="6">nitrate reductase (NADH)</fullName>
        <ecNumber evidence="6">1.7.1.1</ecNumber>
    </recommendedName>
</protein>
<dbReference type="Pfam" id="PF00173">
    <property type="entry name" value="Cyt-b5"/>
    <property type="match status" value="1"/>
</dbReference>
<evidence type="ECO:0000256" key="8">
    <source>
        <dbReference type="ARBA" id="ARBA00022617"/>
    </source>
</evidence>
<dbReference type="GO" id="GO:0006809">
    <property type="term" value="P:nitric oxide biosynthetic process"/>
    <property type="evidence" value="ECO:0007669"/>
    <property type="project" value="InterPro"/>
</dbReference>
<comment type="cofactor">
    <cofactor evidence="18">
        <name>Mo-molybdopterin</name>
        <dbReference type="ChEBI" id="CHEBI:71302"/>
    </cofactor>
    <text evidence="18">Binds 1 Mo-molybdopterin (Mo-MPT) cofactor per subunit.</text>
</comment>
<proteinExistence type="inferred from homology"/>
<evidence type="ECO:0000256" key="13">
    <source>
        <dbReference type="ARBA" id="ARBA00023004"/>
    </source>
</evidence>
<dbReference type="InterPro" id="IPR036374">
    <property type="entry name" value="OxRdtase_Mopterin-bd_sf"/>
</dbReference>
<dbReference type="GO" id="GO:0008482">
    <property type="term" value="F:sulfite oxidase activity"/>
    <property type="evidence" value="ECO:0007669"/>
    <property type="project" value="TreeGrafter"/>
</dbReference>
<dbReference type="Gene3D" id="3.90.420.10">
    <property type="entry name" value="Oxidoreductase, molybdopterin-binding domain"/>
    <property type="match status" value="1"/>
</dbReference>
<keyword evidence="13" id="KW-0408">Iron</keyword>
<dbReference type="PANTHER" id="PTHR19372:SF7">
    <property type="entry name" value="SULFITE OXIDASE, MITOCHONDRIAL"/>
    <property type="match status" value="1"/>
</dbReference>
<keyword evidence="12" id="KW-0560">Oxidoreductase</keyword>
<dbReference type="PRINTS" id="PR00407">
    <property type="entry name" value="EUMOPTERIN"/>
</dbReference>
<keyword evidence="23" id="KW-1185">Reference proteome</keyword>
<dbReference type="Gene3D" id="3.40.50.80">
    <property type="entry name" value="Nucleotide-binding domain of ferredoxin-NADP reductase (FNR) module"/>
    <property type="match status" value="1"/>
</dbReference>
<evidence type="ECO:0000256" key="11">
    <source>
        <dbReference type="ARBA" id="ARBA00022827"/>
    </source>
</evidence>
<evidence type="ECO:0000256" key="2">
    <source>
        <dbReference type="ARBA" id="ARBA00001974"/>
    </source>
</evidence>
<comment type="cofactor">
    <cofactor evidence="2">
        <name>FAD</name>
        <dbReference type="ChEBI" id="CHEBI:57692"/>
    </cofactor>
</comment>
<comment type="function">
    <text evidence="3">Nitrate reductase is a key enzyme involved in the first step of nitrate assimilation in plants, fungi and bacteria.</text>
</comment>
<dbReference type="InterPro" id="IPR017938">
    <property type="entry name" value="Riboflavin_synthase-like_b-brl"/>
</dbReference>
<dbReference type="InterPro" id="IPR005066">
    <property type="entry name" value="MoCF_OxRdtse_dimer"/>
</dbReference>
<dbReference type="SMART" id="SM01117">
    <property type="entry name" value="Cyt-b5"/>
    <property type="match status" value="1"/>
</dbReference>
<evidence type="ECO:0000259" key="21">
    <source>
        <dbReference type="PROSITE" id="PS51384"/>
    </source>
</evidence>
<keyword evidence="9" id="KW-0285">Flavoprotein</keyword>
<dbReference type="InterPro" id="IPR018506">
    <property type="entry name" value="Cyt_B5_heme-BS"/>
</dbReference>
<accession>A0A830D5K5</accession>
<evidence type="ECO:0000256" key="9">
    <source>
        <dbReference type="ARBA" id="ARBA00022630"/>
    </source>
</evidence>
<organism evidence="22 23">
    <name type="scientific">Phtheirospermum japonicum</name>
    <dbReference type="NCBI Taxonomy" id="374723"/>
    <lineage>
        <taxon>Eukaryota</taxon>
        <taxon>Viridiplantae</taxon>
        <taxon>Streptophyta</taxon>
        <taxon>Embryophyta</taxon>
        <taxon>Tracheophyta</taxon>
        <taxon>Spermatophyta</taxon>
        <taxon>Magnoliopsida</taxon>
        <taxon>eudicotyledons</taxon>
        <taxon>Gunneridae</taxon>
        <taxon>Pentapetalae</taxon>
        <taxon>asterids</taxon>
        <taxon>lamiids</taxon>
        <taxon>Lamiales</taxon>
        <taxon>Orobanchaceae</taxon>
        <taxon>Orobanchaceae incertae sedis</taxon>
        <taxon>Phtheirospermum</taxon>
    </lineage>
</organism>
<dbReference type="InterPro" id="IPR014756">
    <property type="entry name" value="Ig_E-set"/>
</dbReference>
<evidence type="ECO:0000256" key="12">
    <source>
        <dbReference type="ARBA" id="ARBA00023002"/>
    </source>
</evidence>
<keyword evidence="7 18" id="KW-0500">Molybdenum</keyword>
<dbReference type="SUPFAM" id="SSF63380">
    <property type="entry name" value="Riboflavin synthase domain-like"/>
    <property type="match status" value="1"/>
</dbReference>
<dbReference type="Pfam" id="PF00174">
    <property type="entry name" value="Oxidored_molyb"/>
    <property type="match status" value="1"/>
</dbReference>
<dbReference type="GO" id="GO:0009416">
    <property type="term" value="P:response to light stimulus"/>
    <property type="evidence" value="ECO:0007669"/>
    <property type="project" value="UniProtKB-ARBA"/>
</dbReference>
<comment type="catalytic activity">
    <reaction evidence="17">
        <text>nitrite + NAD(+) + H2O = nitrate + NADH + H(+)</text>
        <dbReference type="Rhea" id="RHEA:17913"/>
        <dbReference type="ChEBI" id="CHEBI:15377"/>
        <dbReference type="ChEBI" id="CHEBI:15378"/>
        <dbReference type="ChEBI" id="CHEBI:16301"/>
        <dbReference type="ChEBI" id="CHEBI:17632"/>
        <dbReference type="ChEBI" id="CHEBI:57540"/>
        <dbReference type="ChEBI" id="CHEBI:57945"/>
        <dbReference type="EC" id="1.7.1.1"/>
    </reaction>
</comment>
<comment type="subunit">
    <text evidence="5">Homodimer.</text>
</comment>
<evidence type="ECO:0000256" key="4">
    <source>
        <dbReference type="ARBA" id="ARBA00006253"/>
    </source>
</evidence>
<dbReference type="InterPro" id="IPR008333">
    <property type="entry name" value="Cbr1-like_FAD-bd_dom"/>
</dbReference>
<dbReference type="InterPro" id="IPR001199">
    <property type="entry name" value="Cyt_B5-like_heme/steroid-bd"/>
</dbReference>
<dbReference type="FunFam" id="2.60.40.650:FF:000001">
    <property type="entry name" value="Nitrate reductase"/>
    <property type="match status" value="1"/>
</dbReference>
<dbReference type="FunFam" id="2.40.30.10:FF:000021">
    <property type="entry name" value="NADH-cytochrome b5 reductase"/>
    <property type="match status" value="1"/>
</dbReference>
<dbReference type="SUPFAM" id="SSF55856">
    <property type="entry name" value="Cytochrome b5-like heme/steroid binding domain"/>
    <property type="match status" value="1"/>
</dbReference>
<feature type="binding site" evidence="18">
    <location>
        <position position="220"/>
    </location>
    <ligand>
        <name>Mo-molybdopterin</name>
        <dbReference type="ChEBI" id="CHEBI:71302"/>
    </ligand>
    <ligandPart>
        <name>Mo</name>
        <dbReference type="ChEBI" id="CHEBI:28685"/>
    </ligandPart>
</feature>
<dbReference type="GO" id="GO:0030151">
    <property type="term" value="F:molybdenum ion binding"/>
    <property type="evidence" value="ECO:0007669"/>
    <property type="project" value="InterPro"/>
</dbReference>
<evidence type="ECO:0000256" key="15">
    <source>
        <dbReference type="ARBA" id="ARBA00023063"/>
    </source>
</evidence>
<dbReference type="PROSITE" id="PS00191">
    <property type="entry name" value="CYTOCHROME_B5_1"/>
    <property type="match status" value="1"/>
</dbReference>
<comment type="caution">
    <text evidence="22">The sequence shown here is derived from an EMBL/GenBank/DDBJ whole genome shotgun (WGS) entry which is preliminary data.</text>
</comment>
<dbReference type="GO" id="GO:0009703">
    <property type="term" value="F:nitrate reductase (NADH) activity"/>
    <property type="evidence" value="ECO:0007669"/>
    <property type="project" value="UniProtKB-EC"/>
</dbReference>
<keyword evidence="10 18" id="KW-0479">Metal-binding</keyword>
<evidence type="ECO:0000259" key="20">
    <source>
        <dbReference type="PROSITE" id="PS50255"/>
    </source>
</evidence>
<evidence type="ECO:0000313" key="23">
    <source>
        <dbReference type="Proteomes" id="UP000653305"/>
    </source>
</evidence>
<evidence type="ECO:0000256" key="5">
    <source>
        <dbReference type="ARBA" id="ARBA00011738"/>
    </source>
</evidence>
<dbReference type="CDD" id="cd02112">
    <property type="entry name" value="eukary_NR_Moco"/>
    <property type="match status" value="1"/>
</dbReference>
<dbReference type="GO" id="GO:0042128">
    <property type="term" value="P:nitrate assimilation"/>
    <property type="evidence" value="ECO:0007669"/>
    <property type="project" value="UniProtKB-KW"/>
</dbReference>
<dbReference type="InterPro" id="IPR001709">
    <property type="entry name" value="Flavoprot_Pyr_Nucl_cyt_Rdtase"/>
</dbReference>
<dbReference type="InterPro" id="IPR012137">
    <property type="entry name" value="Nitr_rd_NADH"/>
</dbReference>
<dbReference type="PRINTS" id="PR00363">
    <property type="entry name" value="CYTOCHROMEB5"/>
</dbReference>
<reference evidence="22" key="1">
    <citation type="submission" date="2020-07" db="EMBL/GenBank/DDBJ databases">
        <title>Ethylene signaling mediates host invasion by parasitic plants.</title>
        <authorList>
            <person name="Yoshida S."/>
        </authorList>
    </citation>
    <scope>NUCLEOTIDE SEQUENCE</scope>
    <source>
        <strain evidence="22">Okayama</strain>
    </source>
</reference>
<evidence type="ECO:0000256" key="1">
    <source>
        <dbReference type="ARBA" id="ARBA00001971"/>
    </source>
</evidence>
<dbReference type="GO" id="GO:0043546">
    <property type="term" value="F:molybdopterin cofactor binding"/>
    <property type="evidence" value="ECO:0007669"/>
    <property type="project" value="InterPro"/>
</dbReference>
<dbReference type="GO" id="GO:0050464">
    <property type="term" value="F:nitrate reductase (NADPH) activity"/>
    <property type="evidence" value="ECO:0007669"/>
    <property type="project" value="InterPro"/>
</dbReference>
<feature type="domain" description="FAD-binding FR-type" evidence="21">
    <location>
        <begin position="685"/>
        <end position="797"/>
    </location>
</feature>
<dbReference type="InterPro" id="IPR039261">
    <property type="entry name" value="FNR_nucleotide-bd"/>
</dbReference>
<feature type="region of interest" description="Disordered" evidence="19">
    <location>
        <begin position="21"/>
        <end position="100"/>
    </location>
</feature>
<dbReference type="InterPro" id="IPR017927">
    <property type="entry name" value="FAD-bd_FR_type"/>
</dbReference>
<evidence type="ECO:0000256" key="7">
    <source>
        <dbReference type="ARBA" id="ARBA00022505"/>
    </source>
</evidence>
<keyword evidence="16" id="KW-1015">Disulfide bond</keyword>
<dbReference type="GO" id="GO:0006790">
    <property type="term" value="P:sulfur compound metabolic process"/>
    <property type="evidence" value="ECO:0007669"/>
    <property type="project" value="TreeGrafter"/>
</dbReference>
<dbReference type="InterPro" id="IPR001433">
    <property type="entry name" value="OxRdtase_FAD/NAD-bd"/>
</dbReference>
<dbReference type="EMBL" id="BMAC01000747">
    <property type="protein sequence ID" value="GFQ02426.1"/>
    <property type="molecule type" value="Genomic_DNA"/>
</dbReference>
<dbReference type="Gene3D" id="2.40.30.10">
    <property type="entry name" value="Translation factors"/>
    <property type="match status" value="1"/>
</dbReference>
<dbReference type="InterPro" id="IPR008335">
    <property type="entry name" value="Mopterin_OxRdtase_euk"/>
</dbReference>
<dbReference type="AlphaFoldDB" id="A0A830D5K5"/>
<dbReference type="FunFam" id="3.40.50.80:FF:000025">
    <property type="entry name" value="Nitrate reductase [NADH]"/>
    <property type="match status" value="1"/>
</dbReference>
<feature type="domain" description="Cytochrome b5 heme-binding" evidence="20">
    <location>
        <begin position="568"/>
        <end position="643"/>
    </location>
</feature>
<dbReference type="Pfam" id="PF03404">
    <property type="entry name" value="Mo-co_dimer"/>
    <property type="match status" value="1"/>
</dbReference>
<dbReference type="Gene3D" id="3.10.120.10">
    <property type="entry name" value="Cytochrome b5-like heme/steroid binding domain"/>
    <property type="match status" value="1"/>
</dbReference>
<dbReference type="FunFam" id="3.90.420.10:FF:000003">
    <property type="entry name" value="Nitrate reductase"/>
    <property type="match status" value="1"/>
</dbReference>
<dbReference type="SUPFAM" id="SSF56524">
    <property type="entry name" value="Oxidoreductase molybdopterin-binding domain"/>
    <property type="match status" value="1"/>
</dbReference>
<evidence type="ECO:0000313" key="22">
    <source>
        <dbReference type="EMBL" id="GFQ02426.1"/>
    </source>
</evidence>
<dbReference type="PANTHER" id="PTHR19372">
    <property type="entry name" value="SULFITE REDUCTASE"/>
    <property type="match status" value="1"/>
</dbReference>
<evidence type="ECO:0000256" key="14">
    <source>
        <dbReference type="ARBA" id="ARBA00023027"/>
    </source>
</evidence>
<dbReference type="PRINTS" id="PR00371">
    <property type="entry name" value="FPNCR"/>
</dbReference>
<dbReference type="FunFam" id="3.10.120.10:FF:000007">
    <property type="entry name" value="Sulfite oxidase, mitochondrial"/>
    <property type="match status" value="1"/>
</dbReference>
<dbReference type="InterPro" id="IPR000572">
    <property type="entry name" value="OxRdtase_Mopterin-bd_dom"/>
</dbReference>
<dbReference type="SUPFAM" id="SSF52343">
    <property type="entry name" value="Ferredoxin reductase-like, C-terminal NADP-linked domain"/>
    <property type="match status" value="1"/>
</dbReference>
<evidence type="ECO:0000256" key="18">
    <source>
        <dbReference type="PIRSR" id="PIRSR000233-1"/>
    </source>
</evidence>
<evidence type="ECO:0000256" key="16">
    <source>
        <dbReference type="ARBA" id="ARBA00023157"/>
    </source>
</evidence>
<evidence type="ECO:0000256" key="19">
    <source>
        <dbReference type="SAM" id="MobiDB-lite"/>
    </source>
</evidence>
<dbReference type="CDD" id="cd06183">
    <property type="entry name" value="cyt_b5_reduct_like"/>
    <property type="match status" value="1"/>
</dbReference>
<comment type="cofactor">
    <cofactor evidence="1">
        <name>heme</name>
        <dbReference type="ChEBI" id="CHEBI:30413"/>
    </cofactor>
</comment>
<evidence type="ECO:0000256" key="10">
    <source>
        <dbReference type="ARBA" id="ARBA00022723"/>
    </source>
</evidence>
<dbReference type="PIRSF" id="PIRSF000233">
    <property type="entry name" value="Nitr_rd_NADH"/>
    <property type="match status" value="1"/>
</dbReference>
<dbReference type="Pfam" id="PF00970">
    <property type="entry name" value="FAD_binding_6"/>
    <property type="match status" value="1"/>
</dbReference>
<keyword evidence="14" id="KW-0520">NAD</keyword>
<dbReference type="EC" id="1.7.1.1" evidence="6"/>
<dbReference type="OrthoDB" id="432685at2759"/>
<dbReference type="SUPFAM" id="SSF81296">
    <property type="entry name" value="E set domains"/>
    <property type="match status" value="1"/>
</dbReference>
<dbReference type="InterPro" id="IPR036400">
    <property type="entry name" value="Cyt_B5-like_heme/steroid_sf"/>
</dbReference>
<keyword evidence="11" id="KW-0274">FAD</keyword>
<dbReference type="PROSITE" id="PS51384">
    <property type="entry name" value="FAD_FR"/>
    <property type="match status" value="1"/>
</dbReference>
<comment type="similarity">
    <text evidence="4">Belongs to the nitrate reductase family.</text>
</comment>
<dbReference type="PRINTS" id="PR00406">
    <property type="entry name" value="CYTB5RDTASE"/>
</dbReference>
<evidence type="ECO:0000256" key="3">
    <source>
        <dbReference type="ARBA" id="ARBA00003838"/>
    </source>
</evidence>
<feature type="compositionally biased region" description="Low complexity" evidence="19">
    <location>
        <begin position="50"/>
        <end position="67"/>
    </location>
</feature>
<feature type="compositionally biased region" description="Low complexity" evidence="19">
    <location>
        <begin position="80"/>
        <end position="95"/>
    </location>
</feature>
<dbReference type="Proteomes" id="UP000653305">
    <property type="component" value="Unassembled WGS sequence"/>
</dbReference>
<dbReference type="PROSITE" id="PS00559">
    <property type="entry name" value="MOLYBDOPTERIN_EUK"/>
    <property type="match status" value="1"/>
</dbReference>
<keyword evidence="15" id="KW-0534">Nitrate assimilation</keyword>
<gene>
    <name evidence="22" type="ORF">PHJA_002386500</name>
</gene>
<keyword evidence="8" id="KW-0349">Heme</keyword>
<dbReference type="GO" id="GO:0020037">
    <property type="term" value="F:heme binding"/>
    <property type="evidence" value="ECO:0007669"/>
    <property type="project" value="InterPro"/>
</dbReference>
<sequence>MASFFKNQQFPYLEAAITRPFKPGSSSHHRSGSPARLPPSSELTITLNINGGNNNDGNNNNNNNNNNNGGGDDGGDKNNKNNNNKAAAADDYSSSSDEDGDELKEYALAIKKANAELEPSVYDSRDEFTSDKWVERNPSLVRLTGKHPFNAEAPLPRLMHHGFITPVPLHYVRNHGPVPKAAWDDWTVEITGLVKKPIRLTMRQLETEFHSKEFPVTLVCAGNRRKEQNMVKQTIGFNWGAAAVSTSVWRGVPLRDVLKRCGVMSRKRGALNVCFEGAEDLPGGGGSKYGTSLKMEMAMDPSRDIILAYMQNGERLSADHGFPVRMIIPGFIGGRMVKWLKRIVVTTQESDNYYHFKDNRVLPSHVDAELANAEAWWYKPEYIINELNINSVITTPCHEEILPITTLTTQRPYTLRGYSYSGGGKKVTRVEVTIDGGETWQVCELDHPEKPSKYGKYWCWCFWSLEVEVVDLLTTKEIAVRAWDETLNTQPEKLIWNVMGMMNNCWFRVKTNVCKPHRGEIGIVFEHPTQPGNQSGGWMAKERHLEKSSIENQTLKKSNSTPFLNTASKTFSMSEVRRHNSPDSAWIIVHGHVYDCTGFLMYHPGGADSILINAGTDCTEEFDAIHSDRAKTLLEDYRIGELITTGYASADSSPNNSVHGPTANSYLAPIREISPAARSTALSPAERIPMKLVGKTSLSHDVRLLRFALPGEDQLLGLPVGKHVYVSAMIGEKFCARAYTPSSDVDTVGYFELVVKVYFKGVHPKFPNGGVMSQHLDSIELGQTIDVKGPVGDIEYTGKGNFKNGRENKFAKKLAMIAGGTGITPIYQVMQAILKDPEDETKMYVVYANRTEDDILLRDELDAWAQNYPERVKVWYVIQESVREDWQYSLGFVTEDIMREHIPPASEDSLALACGPPPMMKCAVKPILDTIGYDLKQSLLVF</sequence>
<dbReference type="PROSITE" id="PS50255">
    <property type="entry name" value="CYTOCHROME_B5_2"/>
    <property type="match status" value="1"/>
</dbReference>
<evidence type="ECO:0000256" key="17">
    <source>
        <dbReference type="ARBA" id="ARBA00048748"/>
    </source>
</evidence>
<name>A0A830D5K5_9LAMI</name>